<sequence>MDRTSPTSITRPIGFRAAGSTCGIKPSGKPDLALIVSDTPCTAAGVFTTNKVKGAPVLVSQKHVRNGKARAIVCNSGTSNVATGEQGLRDAEAMCQTTAAALGLRYPSEVLVASTGVIGHRLPMDKVLPGIEQLAPTLAQGKKADNAAADAILTTDLVRKTALRTVTLGGKTITLGGICKGSGMIAPNMATMLAFITTDVAIDSKPLKLALRAATSETFNRLSVDSDKSTSDSVMVLANGQAKNRAITGPGRVFDRFVETLTDLCRDLSEQLIWDGEGVTRIMRVRVSGAASVKDADRVGRSVVDSPLVKTALHGADPNWGRIAMAAGKSDAKLKKDTLSIRIAGMSIYEHGQPTKLGLKPPAKLAKAMAAKEVQIEVDLGLGKASAEWLGCDLTREYIHINADYTT</sequence>
<dbReference type="GO" id="GO:0004358">
    <property type="term" value="F:L-glutamate N-acetyltransferase activity, acting on acetyl-L-ornithine as donor"/>
    <property type="evidence" value="ECO:0007669"/>
    <property type="project" value="UniProtKB-UniRule"/>
</dbReference>
<keyword evidence="10" id="KW-0511">Multifunctional enzyme</keyword>
<feature type="binding site" evidence="10">
    <location>
        <position position="277"/>
    </location>
    <ligand>
        <name>substrate</name>
    </ligand>
</feature>
<dbReference type="PANTHER" id="PTHR23100">
    <property type="entry name" value="ARGININE BIOSYNTHESIS BIFUNCTIONAL PROTEIN ARGJ"/>
    <property type="match status" value="1"/>
</dbReference>
<evidence type="ECO:0000256" key="6">
    <source>
        <dbReference type="ARBA" id="ARBA00022605"/>
    </source>
</evidence>
<feature type="binding site" evidence="10">
    <location>
        <position position="407"/>
    </location>
    <ligand>
        <name>substrate</name>
    </ligand>
</feature>
<dbReference type="NCBIfam" id="TIGR00120">
    <property type="entry name" value="ArgJ"/>
    <property type="match status" value="1"/>
</dbReference>
<dbReference type="AlphaFoldDB" id="A0A7X0HB17"/>
<dbReference type="SUPFAM" id="SSF56266">
    <property type="entry name" value="DmpA/ArgJ-like"/>
    <property type="match status" value="1"/>
</dbReference>
<feature type="chain" id="PRO_5031645928" description="Arginine biosynthesis bifunctional protein ArgJ beta chain" evidence="10">
    <location>
        <begin position="191"/>
        <end position="407"/>
    </location>
</feature>
<evidence type="ECO:0000256" key="7">
    <source>
        <dbReference type="ARBA" id="ARBA00022679"/>
    </source>
</evidence>
<keyword evidence="6 10" id="KW-0028">Amino-acid biosynthesis</keyword>
<dbReference type="FunFam" id="3.10.20.340:FF:000003">
    <property type="entry name" value="Arginine biosynthesis bifunctional protein ArgJ"/>
    <property type="match status" value="1"/>
</dbReference>
<feature type="binding site" evidence="10">
    <location>
        <position position="180"/>
    </location>
    <ligand>
        <name>substrate</name>
    </ligand>
</feature>
<dbReference type="GO" id="GO:0004042">
    <property type="term" value="F:L-glutamate N-acetyltransferase activity"/>
    <property type="evidence" value="ECO:0007669"/>
    <property type="project" value="UniProtKB-UniRule"/>
</dbReference>
<reference evidence="11 12" key="1">
    <citation type="submission" date="2020-08" db="EMBL/GenBank/DDBJ databases">
        <title>Genomic Encyclopedia of Type Strains, Phase IV (KMG-IV): sequencing the most valuable type-strain genomes for metagenomic binning, comparative biology and taxonomic classification.</title>
        <authorList>
            <person name="Goeker M."/>
        </authorList>
    </citation>
    <scope>NUCLEOTIDE SEQUENCE [LARGE SCALE GENOMIC DNA]</scope>
    <source>
        <strain evidence="11 12">DSM 103725</strain>
    </source>
</reference>
<keyword evidence="8 10" id="KW-0068">Autocatalytic cleavage</keyword>
<evidence type="ECO:0000256" key="3">
    <source>
        <dbReference type="ARBA" id="ARBA00011475"/>
    </source>
</evidence>
<dbReference type="CDD" id="cd02152">
    <property type="entry name" value="OAT"/>
    <property type="match status" value="1"/>
</dbReference>
<dbReference type="Gene3D" id="3.10.20.340">
    <property type="entry name" value="ArgJ beta chain, C-terminal domain"/>
    <property type="match status" value="1"/>
</dbReference>
<dbReference type="EC" id="2.3.1.35" evidence="10"/>
<dbReference type="Proteomes" id="UP000541810">
    <property type="component" value="Unassembled WGS sequence"/>
</dbReference>
<evidence type="ECO:0000256" key="10">
    <source>
        <dbReference type="HAMAP-Rule" id="MF_01106"/>
    </source>
</evidence>
<comment type="catalytic activity">
    <reaction evidence="10">
        <text>L-glutamate + acetyl-CoA = N-acetyl-L-glutamate + CoA + H(+)</text>
        <dbReference type="Rhea" id="RHEA:24292"/>
        <dbReference type="ChEBI" id="CHEBI:15378"/>
        <dbReference type="ChEBI" id="CHEBI:29985"/>
        <dbReference type="ChEBI" id="CHEBI:44337"/>
        <dbReference type="ChEBI" id="CHEBI:57287"/>
        <dbReference type="ChEBI" id="CHEBI:57288"/>
        <dbReference type="EC" id="2.3.1.1"/>
    </reaction>
</comment>
<dbReference type="InterPro" id="IPR002813">
    <property type="entry name" value="Arg_biosynth_ArgJ"/>
</dbReference>
<dbReference type="Gene3D" id="3.60.70.12">
    <property type="entry name" value="L-amino peptidase D-ALA esterase/amidase"/>
    <property type="match status" value="1"/>
</dbReference>
<organism evidence="11 12">
    <name type="scientific">Algisphaera agarilytica</name>
    <dbReference type="NCBI Taxonomy" id="1385975"/>
    <lineage>
        <taxon>Bacteria</taxon>
        <taxon>Pseudomonadati</taxon>
        <taxon>Planctomycetota</taxon>
        <taxon>Phycisphaerae</taxon>
        <taxon>Phycisphaerales</taxon>
        <taxon>Phycisphaeraceae</taxon>
        <taxon>Algisphaera</taxon>
    </lineage>
</organism>
<dbReference type="PANTHER" id="PTHR23100:SF0">
    <property type="entry name" value="ARGININE BIOSYNTHESIS BIFUNCTIONAL PROTEIN ARGJ, MITOCHONDRIAL"/>
    <property type="match status" value="1"/>
</dbReference>
<dbReference type="NCBIfam" id="NF003802">
    <property type="entry name" value="PRK05388.1"/>
    <property type="match status" value="1"/>
</dbReference>
<feature type="site" description="Involved in the stabilization of negative charge on the oxyanion by the formation of the oxyanion hole" evidence="10">
    <location>
        <position position="115"/>
    </location>
</feature>
<dbReference type="GO" id="GO:0006592">
    <property type="term" value="P:ornithine biosynthetic process"/>
    <property type="evidence" value="ECO:0007669"/>
    <property type="project" value="TreeGrafter"/>
</dbReference>
<protein>
    <recommendedName>
        <fullName evidence="10">Arginine biosynthesis bifunctional protein ArgJ</fullName>
    </recommendedName>
    <domain>
        <recommendedName>
            <fullName evidence="10">Glutamate N-acetyltransferase</fullName>
            <ecNumber evidence="10">2.3.1.35</ecNumber>
        </recommendedName>
        <alternativeName>
            <fullName evidence="10">Ornithine acetyltransferase</fullName>
            <shortName evidence="10">OATase</shortName>
        </alternativeName>
        <alternativeName>
            <fullName evidence="10">Ornithine transacetylase</fullName>
        </alternativeName>
    </domain>
    <domain>
        <recommendedName>
            <fullName evidence="10">Amino-acid acetyltransferase</fullName>
            <ecNumber evidence="10">2.3.1.1</ecNumber>
        </recommendedName>
        <alternativeName>
            <fullName evidence="10">N-acetylglutamate synthase</fullName>
            <shortName evidence="10">AGSase</shortName>
        </alternativeName>
    </domain>
    <component>
        <recommendedName>
            <fullName evidence="10">Arginine biosynthesis bifunctional protein ArgJ alpha chain</fullName>
        </recommendedName>
    </component>
    <component>
        <recommendedName>
            <fullName evidence="10">Arginine biosynthesis bifunctional protein ArgJ beta chain</fullName>
        </recommendedName>
    </component>
</protein>
<evidence type="ECO:0000256" key="5">
    <source>
        <dbReference type="ARBA" id="ARBA00022571"/>
    </source>
</evidence>
<evidence type="ECO:0000256" key="9">
    <source>
        <dbReference type="ARBA" id="ARBA00023315"/>
    </source>
</evidence>
<dbReference type="GO" id="GO:0006526">
    <property type="term" value="P:L-arginine biosynthetic process"/>
    <property type="evidence" value="ECO:0007669"/>
    <property type="project" value="UniProtKB-UniRule"/>
</dbReference>
<keyword evidence="12" id="KW-1185">Reference proteome</keyword>
<evidence type="ECO:0000313" key="12">
    <source>
        <dbReference type="Proteomes" id="UP000541810"/>
    </source>
</evidence>
<comment type="pathway">
    <text evidence="10">Amino-acid biosynthesis; L-arginine biosynthesis; N(2)-acetyl-L-ornithine from L-glutamate: step 1/4.</text>
</comment>
<comment type="function">
    <text evidence="10">Catalyzes two activities which are involved in the cyclic version of arginine biosynthesis: the synthesis of N-acetylglutamate from glutamate and acetyl-CoA as the acetyl donor, and of ornithine by transacetylation between N(2)-acetylornithine and glutamate.</text>
</comment>
<feature type="site" description="Involved in the stabilization of negative charge on the oxyanion by the formation of the oxyanion hole" evidence="10">
    <location>
        <position position="116"/>
    </location>
</feature>
<keyword evidence="4 10" id="KW-0963">Cytoplasm</keyword>
<name>A0A7X0HB17_9BACT</name>
<feature type="site" description="Cleavage; by autolysis" evidence="10">
    <location>
        <begin position="190"/>
        <end position="191"/>
    </location>
</feature>
<comment type="caution">
    <text evidence="11">The sequence shown here is derived from an EMBL/GenBank/DDBJ whole genome shotgun (WGS) entry which is preliminary data.</text>
</comment>
<evidence type="ECO:0000256" key="2">
    <source>
        <dbReference type="ARBA" id="ARBA00006774"/>
    </source>
</evidence>
<dbReference type="RefSeq" id="WP_184678605.1">
    <property type="nucleotide sequence ID" value="NZ_JACHGY010000001.1"/>
</dbReference>
<dbReference type="GO" id="GO:0005737">
    <property type="term" value="C:cytoplasm"/>
    <property type="evidence" value="ECO:0007669"/>
    <property type="project" value="UniProtKB-SubCell"/>
</dbReference>
<comment type="catalytic activity">
    <reaction evidence="10">
        <text>N(2)-acetyl-L-ornithine + L-glutamate = N-acetyl-L-glutamate + L-ornithine</text>
        <dbReference type="Rhea" id="RHEA:15349"/>
        <dbReference type="ChEBI" id="CHEBI:29985"/>
        <dbReference type="ChEBI" id="CHEBI:44337"/>
        <dbReference type="ChEBI" id="CHEBI:46911"/>
        <dbReference type="ChEBI" id="CHEBI:57805"/>
        <dbReference type="EC" id="2.3.1.35"/>
    </reaction>
</comment>
<feature type="binding site" evidence="10">
    <location>
        <position position="191"/>
    </location>
    <ligand>
        <name>substrate</name>
    </ligand>
</feature>
<dbReference type="EC" id="2.3.1.1" evidence="10"/>
<evidence type="ECO:0000256" key="1">
    <source>
        <dbReference type="ARBA" id="ARBA00004496"/>
    </source>
</evidence>
<feature type="binding site" evidence="10">
    <location>
        <position position="402"/>
    </location>
    <ligand>
        <name>substrate</name>
    </ligand>
</feature>
<dbReference type="InterPro" id="IPR016117">
    <property type="entry name" value="ArgJ-like_dom_sf"/>
</dbReference>
<keyword evidence="9 10" id="KW-0012">Acyltransferase</keyword>
<feature type="chain" id="PRO_5031645929" description="Arginine biosynthesis bifunctional protein ArgJ alpha chain" evidence="10">
    <location>
        <begin position="1"/>
        <end position="190"/>
    </location>
</feature>
<comment type="pathway">
    <text evidence="10">Amino-acid biosynthesis; L-arginine biosynthesis; L-ornithine and N-acetyl-L-glutamate from L-glutamate and N(2)-acetyl-L-ornithine (cyclic): step 1/1.</text>
</comment>
<keyword evidence="5 10" id="KW-0055">Arginine biosynthesis</keyword>
<dbReference type="Pfam" id="PF01960">
    <property type="entry name" value="ArgJ"/>
    <property type="match status" value="1"/>
</dbReference>
<dbReference type="InterPro" id="IPR042195">
    <property type="entry name" value="ArgJ_beta_C"/>
</dbReference>
<evidence type="ECO:0000313" key="11">
    <source>
        <dbReference type="EMBL" id="MBB6431110.1"/>
    </source>
</evidence>
<proteinExistence type="inferred from homology"/>
<dbReference type="EMBL" id="JACHGY010000001">
    <property type="protein sequence ID" value="MBB6431110.1"/>
    <property type="molecule type" value="Genomic_DNA"/>
</dbReference>
<gene>
    <name evidence="10" type="primary">argJ</name>
    <name evidence="11" type="ORF">HNQ40_002916</name>
</gene>
<dbReference type="HAMAP" id="MF_01106">
    <property type="entry name" value="ArgJ"/>
    <property type="match status" value="1"/>
</dbReference>
<evidence type="ECO:0000256" key="8">
    <source>
        <dbReference type="ARBA" id="ARBA00022813"/>
    </source>
</evidence>
<keyword evidence="7 10" id="KW-0808">Transferase</keyword>
<comment type="similarity">
    <text evidence="2 10">Belongs to the ArgJ family.</text>
</comment>
<feature type="active site" description="Nucleophile" evidence="10">
    <location>
        <position position="191"/>
    </location>
</feature>
<dbReference type="UniPathway" id="UPA00068">
    <property type="reaction ID" value="UER00106"/>
</dbReference>
<feature type="binding site" evidence="10">
    <location>
        <position position="154"/>
    </location>
    <ligand>
        <name>substrate</name>
    </ligand>
</feature>
<comment type="subcellular location">
    <subcellularLocation>
        <location evidence="1 10">Cytoplasm</location>
    </subcellularLocation>
</comment>
<accession>A0A7X0HB17</accession>
<comment type="subunit">
    <text evidence="3 10">Heterotetramer of two alpha and two beta chains.</text>
</comment>
<evidence type="ECO:0000256" key="4">
    <source>
        <dbReference type="ARBA" id="ARBA00022490"/>
    </source>
</evidence>
<dbReference type="FunFam" id="3.60.70.12:FF:000001">
    <property type="entry name" value="Arginine biosynthesis bifunctional protein ArgJ, chloroplastic"/>
    <property type="match status" value="1"/>
</dbReference>